<accession>A0A1J5Q1Q7</accession>
<sequence>MFQLFRNNHTVDFMQCNFAIGGNRSQRLIEFMHQCCNRMHCHLMPTHRIRIVTALPQPALYCLMLGHVIGYFCQ</sequence>
<dbReference type="AlphaFoldDB" id="A0A1J5Q1Q7"/>
<gene>
    <name evidence="1" type="ORF">GALL_444170</name>
</gene>
<proteinExistence type="predicted"/>
<evidence type="ECO:0000313" key="1">
    <source>
        <dbReference type="EMBL" id="OIQ73943.1"/>
    </source>
</evidence>
<name>A0A1J5Q1Q7_9ZZZZ</name>
<organism evidence="1">
    <name type="scientific">mine drainage metagenome</name>
    <dbReference type="NCBI Taxonomy" id="410659"/>
    <lineage>
        <taxon>unclassified sequences</taxon>
        <taxon>metagenomes</taxon>
        <taxon>ecological metagenomes</taxon>
    </lineage>
</organism>
<protein>
    <submittedName>
        <fullName evidence="1">Uncharacterized protein</fullName>
    </submittedName>
</protein>
<reference evidence="1" key="1">
    <citation type="submission" date="2016-10" db="EMBL/GenBank/DDBJ databases">
        <title>Sequence of Gallionella enrichment culture.</title>
        <authorList>
            <person name="Poehlein A."/>
            <person name="Muehling M."/>
            <person name="Daniel R."/>
        </authorList>
    </citation>
    <scope>NUCLEOTIDE SEQUENCE</scope>
</reference>
<comment type="caution">
    <text evidence="1">The sequence shown here is derived from an EMBL/GenBank/DDBJ whole genome shotgun (WGS) entry which is preliminary data.</text>
</comment>
<dbReference type="EMBL" id="MLJW01002682">
    <property type="protein sequence ID" value="OIQ73943.1"/>
    <property type="molecule type" value="Genomic_DNA"/>
</dbReference>